<reference evidence="1 2" key="1">
    <citation type="journal article" date="2013" name="Genome Biol.">
        <title>Draft genome of the mountain pine beetle, Dendroctonus ponderosae Hopkins, a major forest pest.</title>
        <authorList>
            <person name="Keeling C.I."/>
            <person name="Yuen M.M."/>
            <person name="Liao N.Y."/>
            <person name="Docking T.R."/>
            <person name="Chan S.K."/>
            <person name="Taylor G.A."/>
            <person name="Palmquist D.L."/>
            <person name="Jackman S.D."/>
            <person name="Nguyen A."/>
            <person name="Li M."/>
            <person name="Henderson H."/>
            <person name="Janes J.K."/>
            <person name="Zhao Y."/>
            <person name="Pandoh P."/>
            <person name="Moore R."/>
            <person name="Sperling F.A."/>
            <person name="Huber D.P."/>
            <person name="Birol I."/>
            <person name="Jones S.J."/>
            <person name="Bohlmann J."/>
        </authorList>
    </citation>
    <scope>NUCLEOTIDE SEQUENCE</scope>
</reference>
<dbReference type="Proteomes" id="UP000030742">
    <property type="component" value="Unassembled WGS sequence"/>
</dbReference>
<proteinExistence type="predicted"/>
<accession>U4UE55</accession>
<gene>
    <name evidence="1" type="ORF">D910_06233</name>
</gene>
<evidence type="ECO:0000313" key="2">
    <source>
        <dbReference type="Proteomes" id="UP000030742"/>
    </source>
</evidence>
<name>U4UE55_DENPD</name>
<evidence type="ECO:0000313" key="1">
    <source>
        <dbReference type="EMBL" id="ERL88851.1"/>
    </source>
</evidence>
<dbReference type="AlphaFoldDB" id="U4UE55"/>
<protein>
    <submittedName>
        <fullName evidence="1">Uncharacterized protein</fullName>
    </submittedName>
</protein>
<sequence length="26" mass="2953">MCCLLNSSLPQIFSFLGFSVVFFRVP</sequence>
<organism evidence="1 2">
    <name type="scientific">Dendroctonus ponderosae</name>
    <name type="common">Mountain pine beetle</name>
    <dbReference type="NCBI Taxonomy" id="77166"/>
    <lineage>
        <taxon>Eukaryota</taxon>
        <taxon>Metazoa</taxon>
        <taxon>Ecdysozoa</taxon>
        <taxon>Arthropoda</taxon>
        <taxon>Hexapoda</taxon>
        <taxon>Insecta</taxon>
        <taxon>Pterygota</taxon>
        <taxon>Neoptera</taxon>
        <taxon>Endopterygota</taxon>
        <taxon>Coleoptera</taxon>
        <taxon>Polyphaga</taxon>
        <taxon>Cucujiformia</taxon>
        <taxon>Curculionidae</taxon>
        <taxon>Scolytinae</taxon>
        <taxon>Dendroctonus</taxon>
    </lineage>
</organism>
<dbReference type="EMBL" id="KB632100">
    <property type="protein sequence ID" value="ERL88851.1"/>
    <property type="molecule type" value="Genomic_DNA"/>
</dbReference>